<dbReference type="SUPFAM" id="SSF51604">
    <property type="entry name" value="Enolase C-terminal domain-like"/>
    <property type="match status" value="1"/>
</dbReference>
<dbReference type="CDD" id="cd03319">
    <property type="entry name" value="L-Ala-DL-Glu_epimerase"/>
    <property type="match status" value="1"/>
</dbReference>
<dbReference type="InterPro" id="IPR013341">
    <property type="entry name" value="Mandelate_racemase_N_dom"/>
</dbReference>
<dbReference type="GO" id="GO:0016855">
    <property type="term" value="F:racemase and epimerase activity, acting on amino acids and derivatives"/>
    <property type="evidence" value="ECO:0007669"/>
    <property type="project" value="UniProtKB-UniRule"/>
</dbReference>
<dbReference type="EMBL" id="CP073078">
    <property type="protein sequence ID" value="QUD89982.1"/>
    <property type="molecule type" value="Genomic_DNA"/>
</dbReference>
<accession>A0A975G3S5</accession>
<dbReference type="Gene3D" id="3.20.20.120">
    <property type="entry name" value="Enolase-like C-terminal domain"/>
    <property type="match status" value="1"/>
</dbReference>
<dbReference type="InterPro" id="IPR029017">
    <property type="entry name" value="Enolase-like_N"/>
</dbReference>
<dbReference type="EC" id="5.1.1.-" evidence="7"/>
<dbReference type="InterPro" id="IPR034603">
    <property type="entry name" value="Dipeptide_epimerase"/>
</dbReference>
<comment type="similarity">
    <text evidence="1 7">Belongs to the mandelate racemase/muconate lactonizing enzyme family.</text>
</comment>
<evidence type="ECO:0000256" key="2">
    <source>
        <dbReference type="ARBA" id="ARBA00022723"/>
    </source>
</evidence>
<proteinExistence type="inferred from homology"/>
<organism evidence="9 10">
    <name type="scientific">Phenylobacterium montanum</name>
    <dbReference type="NCBI Taxonomy" id="2823693"/>
    <lineage>
        <taxon>Bacteria</taxon>
        <taxon>Pseudomonadati</taxon>
        <taxon>Pseudomonadota</taxon>
        <taxon>Alphaproteobacteria</taxon>
        <taxon>Caulobacterales</taxon>
        <taxon>Caulobacteraceae</taxon>
        <taxon>Phenylobacterium</taxon>
    </lineage>
</organism>
<dbReference type="InterPro" id="IPR034593">
    <property type="entry name" value="DgoD-like"/>
</dbReference>
<dbReference type="SMART" id="SM00922">
    <property type="entry name" value="MR_MLE"/>
    <property type="match status" value="1"/>
</dbReference>
<feature type="active site" description="Proton acceptor; specific for (S)-substrate epimerization" evidence="5">
    <location>
        <position position="246"/>
    </location>
</feature>
<dbReference type="Proteomes" id="UP000676409">
    <property type="component" value="Chromosome"/>
</dbReference>
<evidence type="ECO:0000256" key="3">
    <source>
        <dbReference type="ARBA" id="ARBA00022842"/>
    </source>
</evidence>
<feature type="binding site" evidence="6">
    <location>
        <position position="224"/>
    </location>
    <ligand>
        <name>Mg(2+)</name>
        <dbReference type="ChEBI" id="CHEBI:18420"/>
    </ligand>
</feature>
<keyword evidence="3 6" id="KW-0460">Magnesium</keyword>
<dbReference type="PANTHER" id="PTHR48080">
    <property type="entry name" value="D-GALACTONATE DEHYDRATASE-RELATED"/>
    <property type="match status" value="1"/>
</dbReference>
<keyword evidence="10" id="KW-1185">Reference proteome</keyword>
<evidence type="ECO:0000256" key="6">
    <source>
        <dbReference type="PIRSR" id="PIRSR634603-3"/>
    </source>
</evidence>
<evidence type="ECO:0000256" key="5">
    <source>
        <dbReference type="PIRSR" id="PIRSR634603-1"/>
    </source>
</evidence>
<dbReference type="Pfam" id="PF02746">
    <property type="entry name" value="MR_MLE_N"/>
    <property type="match status" value="1"/>
</dbReference>
<keyword evidence="2 6" id="KW-0479">Metal-binding</keyword>
<dbReference type="PANTHER" id="PTHR48080:SF3">
    <property type="entry name" value="ENOLASE SUPERFAMILY MEMBER DDB_G0284701"/>
    <property type="match status" value="1"/>
</dbReference>
<evidence type="ECO:0000256" key="7">
    <source>
        <dbReference type="RuleBase" id="RU366006"/>
    </source>
</evidence>
<evidence type="ECO:0000313" key="9">
    <source>
        <dbReference type="EMBL" id="QUD89982.1"/>
    </source>
</evidence>
<feature type="binding site" evidence="6">
    <location>
        <position position="201"/>
    </location>
    <ligand>
        <name>Mg(2+)</name>
        <dbReference type="ChEBI" id="CHEBI:18420"/>
    </ligand>
</feature>
<sequence>MSRRLTAREERWPIAGAFTIARGSKTEARVLLVEIEAGGAVGRGESVPYHRYGETPEGSLAEIEAVRAAVEAGCDRGGLQTLLPPGAARNAIDCALWDLEAKQTGVPAWRRAGLAGWEPVVTAYTLSLAAPEAMAAAARAASARPLLKLKIGGGDDIDRIAAVRATAPAARLIVDANEGLSFDELRRMGPDLARLGVVLVEQPLRAGEDEALAGYDSPVPLCADESLHTRAELAACAGRYACVNIKLDKTGGLTEALALASEARAMGLQIMAGCMVATSLAMAPALLIAQGAAFVDLDGPLLLARDREPGLTFEGSAIQPPSSALWG</sequence>
<comment type="cofactor">
    <cofactor evidence="6 7">
        <name>Mg(2+)</name>
        <dbReference type="ChEBI" id="CHEBI:18420"/>
    </cofactor>
    <text evidence="6 7">Binds 1 Mg(2+) ion per subunit.</text>
</comment>
<name>A0A975G3S5_9CAUL</name>
<dbReference type="KEGG" id="caul:KCG34_08995"/>
<feature type="domain" description="Mandelate racemase/muconate lactonizing enzyme C-terminal" evidence="8">
    <location>
        <begin position="131"/>
        <end position="222"/>
    </location>
</feature>
<protein>
    <recommendedName>
        <fullName evidence="7">Dipeptide epimerase</fullName>
        <ecNumber evidence="7">5.1.1.-</ecNumber>
    </recommendedName>
</protein>
<evidence type="ECO:0000259" key="8">
    <source>
        <dbReference type="SMART" id="SM00922"/>
    </source>
</evidence>
<dbReference type="SFLD" id="SFLDS00001">
    <property type="entry name" value="Enolase"/>
    <property type="match status" value="1"/>
</dbReference>
<dbReference type="InterPro" id="IPR018110">
    <property type="entry name" value="Mandel_Rmase/mucon_lact_enz_CS"/>
</dbReference>
<feature type="active site" description="Proton acceptor; specific for (R)-substrate epimerization" evidence="5">
    <location>
        <position position="150"/>
    </location>
</feature>
<dbReference type="SFLD" id="SFLDF00010">
    <property type="entry name" value="dipeptide_epimerase"/>
    <property type="match status" value="1"/>
</dbReference>
<dbReference type="SFLD" id="SFLDG00180">
    <property type="entry name" value="muconate_cycloisomerase"/>
    <property type="match status" value="1"/>
</dbReference>
<dbReference type="PROSITE" id="PS00909">
    <property type="entry name" value="MR_MLE_2"/>
    <property type="match status" value="1"/>
</dbReference>
<evidence type="ECO:0000256" key="1">
    <source>
        <dbReference type="ARBA" id="ARBA00008031"/>
    </source>
</evidence>
<reference evidence="9" key="1">
    <citation type="submission" date="2021-04" db="EMBL/GenBank/DDBJ databases">
        <title>The complete genome sequence of Caulobacter sp. S6.</title>
        <authorList>
            <person name="Tang Y."/>
            <person name="Ouyang W."/>
            <person name="Liu Q."/>
            <person name="Huang B."/>
            <person name="Guo Z."/>
            <person name="Lei P."/>
        </authorList>
    </citation>
    <scope>NUCLEOTIDE SEQUENCE</scope>
    <source>
        <strain evidence="9">S6</strain>
    </source>
</reference>
<dbReference type="AlphaFoldDB" id="A0A975G3S5"/>
<dbReference type="InterPro" id="IPR036849">
    <property type="entry name" value="Enolase-like_C_sf"/>
</dbReference>
<dbReference type="InterPro" id="IPR013342">
    <property type="entry name" value="Mandelate_racemase_C"/>
</dbReference>
<evidence type="ECO:0000313" key="10">
    <source>
        <dbReference type="Proteomes" id="UP000676409"/>
    </source>
</evidence>
<keyword evidence="4 7" id="KW-0413">Isomerase</keyword>
<dbReference type="Pfam" id="PF13378">
    <property type="entry name" value="MR_MLE_C"/>
    <property type="match status" value="1"/>
</dbReference>
<dbReference type="RefSeq" id="WP_211940033.1">
    <property type="nucleotide sequence ID" value="NZ_CP073078.1"/>
</dbReference>
<evidence type="ECO:0000256" key="4">
    <source>
        <dbReference type="ARBA" id="ARBA00023235"/>
    </source>
</evidence>
<feature type="binding site" evidence="6">
    <location>
        <position position="175"/>
    </location>
    <ligand>
        <name>Mg(2+)</name>
        <dbReference type="ChEBI" id="CHEBI:18420"/>
    </ligand>
</feature>
<gene>
    <name evidence="9" type="ORF">KCG34_08995</name>
</gene>
<dbReference type="Gene3D" id="3.30.390.10">
    <property type="entry name" value="Enolase-like, N-terminal domain"/>
    <property type="match status" value="1"/>
</dbReference>
<dbReference type="GO" id="GO:0000287">
    <property type="term" value="F:magnesium ion binding"/>
    <property type="evidence" value="ECO:0007669"/>
    <property type="project" value="UniProtKB-ARBA"/>
</dbReference>
<dbReference type="NCBIfam" id="NF042940">
    <property type="entry name" value="racemase_DgcA"/>
    <property type="match status" value="1"/>
</dbReference>
<dbReference type="SUPFAM" id="SSF54826">
    <property type="entry name" value="Enolase N-terminal domain-like"/>
    <property type="match status" value="1"/>
</dbReference>
<dbReference type="GO" id="GO:0009063">
    <property type="term" value="P:amino acid catabolic process"/>
    <property type="evidence" value="ECO:0007669"/>
    <property type="project" value="InterPro"/>
</dbReference>
<dbReference type="InterPro" id="IPR029065">
    <property type="entry name" value="Enolase_C-like"/>
</dbReference>